<dbReference type="SUPFAM" id="SSF46785">
    <property type="entry name" value="Winged helix' DNA-binding domain"/>
    <property type="match status" value="1"/>
</dbReference>
<organism evidence="7 8">
    <name type="scientific">Dermatophagoides farinae</name>
    <name type="common">American house dust mite</name>
    <dbReference type="NCBI Taxonomy" id="6954"/>
    <lineage>
        <taxon>Eukaryota</taxon>
        <taxon>Metazoa</taxon>
        <taxon>Ecdysozoa</taxon>
        <taxon>Arthropoda</taxon>
        <taxon>Chelicerata</taxon>
        <taxon>Arachnida</taxon>
        <taxon>Acari</taxon>
        <taxon>Acariformes</taxon>
        <taxon>Sarcoptiformes</taxon>
        <taxon>Astigmata</taxon>
        <taxon>Psoroptidia</taxon>
        <taxon>Analgoidea</taxon>
        <taxon>Pyroglyphidae</taxon>
        <taxon>Dermatophagoidinae</taxon>
        <taxon>Dermatophagoides</taxon>
    </lineage>
</organism>
<keyword evidence="4" id="KW-0539">Nucleus</keyword>
<gene>
    <name evidence="7" type="ORF">DERF_007635</name>
</gene>
<dbReference type="Proteomes" id="UP000790347">
    <property type="component" value="Unassembled WGS sequence"/>
</dbReference>
<dbReference type="SMART" id="SM00415">
    <property type="entry name" value="HSF"/>
    <property type="match status" value="1"/>
</dbReference>
<protein>
    <recommendedName>
        <fullName evidence="6">HSF-type DNA-binding domain-containing protein</fullName>
    </recommendedName>
</protein>
<reference evidence="7" key="2">
    <citation type="journal article" date="2022" name="Res Sq">
        <title>Comparative Genomics Reveals Insights into the Divergent Evolution of Astigmatic Mites and Household Pest Adaptations.</title>
        <authorList>
            <person name="Xiong Q."/>
            <person name="Wan A.T.-Y."/>
            <person name="Liu X.-Y."/>
            <person name="Fung C.S.-H."/>
            <person name="Xiao X."/>
            <person name="Malainual N."/>
            <person name="Hou J."/>
            <person name="Wang L."/>
            <person name="Wang M."/>
            <person name="Yang K."/>
            <person name="Cui Y."/>
            <person name="Leung E."/>
            <person name="Nong W."/>
            <person name="Shin S.-K."/>
            <person name="Au S."/>
            <person name="Jeong K.Y."/>
            <person name="Chew F.T."/>
            <person name="Hui J."/>
            <person name="Leung T.F."/>
            <person name="Tungtrongchitr A."/>
            <person name="Zhong N."/>
            <person name="Liu Z."/>
            <person name="Tsui S."/>
        </authorList>
    </citation>
    <scope>NUCLEOTIDE SEQUENCE</scope>
    <source>
        <strain evidence="7">Derf</strain>
        <tissue evidence="7">Whole organism</tissue>
    </source>
</reference>
<comment type="subcellular location">
    <subcellularLocation>
        <location evidence="1">Nucleus</location>
    </subcellularLocation>
</comment>
<dbReference type="InterPro" id="IPR000232">
    <property type="entry name" value="HSF_DNA-bd"/>
</dbReference>
<reference evidence="7" key="1">
    <citation type="submission" date="2013-05" db="EMBL/GenBank/DDBJ databases">
        <authorList>
            <person name="Yim A.K.Y."/>
            <person name="Chan T.F."/>
            <person name="Ji K.M."/>
            <person name="Liu X.Y."/>
            <person name="Zhou J.W."/>
            <person name="Li R.Q."/>
            <person name="Yang K.Y."/>
            <person name="Li J."/>
            <person name="Li M."/>
            <person name="Law P.T.W."/>
            <person name="Wu Y.L."/>
            <person name="Cai Z.L."/>
            <person name="Qin H."/>
            <person name="Bao Y."/>
            <person name="Leung R.K.K."/>
            <person name="Ng P.K.S."/>
            <person name="Zou J."/>
            <person name="Zhong X.J."/>
            <person name="Ran P.X."/>
            <person name="Zhong N.S."/>
            <person name="Liu Z.G."/>
            <person name="Tsui S.K.W."/>
        </authorList>
    </citation>
    <scope>NUCLEOTIDE SEQUENCE</scope>
    <source>
        <strain evidence="7">Derf</strain>
        <tissue evidence="7">Whole organism</tissue>
    </source>
</reference>
<evidence type="ECO:0000313" key="8">
    <source>
        <dbReference type="Proteomes" id="UP000790347"/>
    </source>
</evidence>
<dbReference type="GO" id="GO:0043565">
    <property type="term" value="F:sequence-specific DNA binding"/>
    <property type="evidence" value="ECO:0007669"/>
    <property type="project" value="InterPro"/>
</dbReference>
<sequence>METDTATATNLLLNMIDNSGSTPDSLNLKQTLSELDRSEGFQNELAKAYDVIKIECSVEETIDEKLKEELEKRIIFLDNDLDGQISSIFIVNDQPKIQQDSSPIQSYSMKIDHRRNPSRKKNDDKYFPRILWRLINECTNDAIKWSSDGTAILIDYEKFQQHYLDTNHFKTKKIISFVRQLNLYGFNKVNANSKQSTQNEQMKKYHEFWNVNFKRDCPHLLKSIRRRTSGAGKQQMKDKENVIVNHHYIDCNNFKSIRIKHCNT</sequence>
<comment type="caution">
    <text evidence="7">The sequence shown here is derived from an EMBL/GenBank/DDBJ whole genome shotgun (WGS) entry which is preliminary data.</text>
</comment>
<dbReference type="PANTHER" id="PTHR10015:SF465">
    <property type="entry name" value="HSF-TYPE DNA-BINDING DOMAIN-CONTAINING PROTEIN"/>
    <property type="match status" value="1"/>
</dbReference>
<proteinExistence type="inferred from homology"/>
<evidence type="ECO:0000313" key="7">
    <source>
        <dbReference type="EMBL" id="KAH9516922.1"/>
    </source>
</evidence>
<feature type="domain" description="HSF-type DNA-binding" evidence="6">
    <location>
        <begin position="123"/>
        <end position="227"/>
    </location>
</feature>
<dbReference type="PANTHER" id="PTHR10015">
    <property type="entry name" value="HEAT SHOCK TRANSCRIPTION FACTOR"/>
    <property type="match status" value="1"/>
</dbReference>
<evidence type="ECO:0000256" key="4">
    <source>
        <dbReference type="ARBA" id="ARBA00023242"/>
    </source>
</evidence>
<dbReference type="GO" id="GO:0005634">
    <property type="term" value="C:nucleus"/>
    <property type="evidence" value="ECO:0007669"/>
    <property type="project" value="UniProtKB-SubCell"/>
</dbReference>
<evidence type="ECO:0000256" key="2">
    <source>
        <dbReference type="ARBA" id="ARBA00006403"/>
    </source>
</evidence>
<evidence type="ECO:0000256" key="5">
    <source>
        <dbReference type="RuleBase" id="RU004020"/>
    </source>
</evidence>
<keyword evidence="8" id="KW-1185">Reference proteome</keyword>
<comment type="similarity">
    <text evidence="2 5">Belongs to the HSF family.</text>
</comment>
<evidence type="ECO:0000256" key="1">
    <source>
        <dbReference type="ARBA" id="ARBA00004123"/>
    </source>
</evidence>
<dbReference type="GO" id="GO:0003700">
    <property type="term" value="F:DNA-binding transcription factor activity"/>
    <property type="evidence" value="ECO:0007669"/>
    <property type="project" value="InterPro"/>
</dbReference>
<accession>A0A922I0R5</accession>
<dbReference type="EMBL" id="ASGP02000003">
    <property type="protein sequence ID" value="KAH9516922.1"/>
    <property type="molecule type" value="Genomic_DNA"/>
</dbReference>
<keyword evidence="3" id="KW-0238">DNA-binding</keyword>
<evidence type="ECO:0000259" key="6">
    <source>
        <dbReference type="SMART" id="SM00415"/>
    </source>
</evidence>
<dbReference type="InterPro" id="IPR036388">
    <property type="entry name" value="WH-like_DNA-bd_sf"/>
</dbReference>
<evidence type="ECO:0000256" key="3">
    <source>
        <dbReference type="ARBA" id="ARBA00023125"/>
    </source>
</evidence>
<name>A0A922I0R5_DERFA</name>
<dbReference type="Gene3D" id="1.10.10.10">
    <property type="entry name" value="Winged helix-like DNA-binding domain superfamily/Winged helix DNA-binding domain"/>
    <property type="match status" value="1"/>
</dbReference>
<dbReference type="Pfam" id="PF00447">
    <property type="entry name" value="HSF_DNA-bind"/>
    <property type="match status" value="1"/>
</dbReference>
<dbReference type="AlphaFoldDB" id="A0A922I0R5"/>
<dbReference type="InterPro" id="IPR036390">
    <property type="entry name" value="WH_DNA-bd_sf"/>
</dbReference>